<reference evidence="1" key="1">
    <citation type="submission" date="2021-03" db="EMBL/GenBank/DDBJ databases">
        <title>Antimicrobial resistance genes in bacteria isolated from Japanese honey, and their potential for conferring macrolide and lincosamide resistance in the American foulbrood pathogen Paenibacillus larvae.</title>
        <authorList>
            <person name="Okamoto M."/>
            <person name="Kumagai M."/>
            <person name="Kanamori H."/>
            <person name="Takamatsu D."/>
        </authorList>
    </citation>
    <scope>NUCLEOTIDE SEQUENCE</scope>
    <source>
        <strain evidence="1">J27TS8</strain>
    </source>
</reference>
<keyword evidence="2" id="KW-1185">Reference proteome</keyword>
<gene>
    <name evidence="1" type="ORF">J27TS8_27410</name>
</gene>
<dbReference type="EMBL" id="BORC01000004">
    <property type="protein sequence ID" value="GIN62748.1"/>
    <property type="molecule type" value="Genomic_DNA"/>
</dbReference>
<protein>
    <submittedName>
        <fullName evidence="1">Uncharacterized protein</fullName>
    </submittedName>
</protein>
<dbReference type="Proteomes" id="UP000682111">
    <property type="component" value="Unassembled WGS sequence"/>
</dbReference>
<evidence type="ECO:0000313" key="1">
    <source>
        <dbReference type="EMBL" id="GIN62748.1"/>
    </source>
</evidence>
<dbReference type="AlphaFoldDB" id="A0A920BU98"/>
<organism evidence="1 2">
    <name type="scientific">Robertmurraya siralis</name>
    <dbReference type="NCBI Taxonomy" id="77777"/>
    <lineage>
        <taxon>Bacteria</taxon>
        <taxon>Bacillati</taxon>
        <taxon>Bacillota</taxon>
        <taxon>Bacilli</taxon>
        <taxon>Bacillales</taxon>
        <taxon>Bacillaceae</taxon>
        <taxon>Robertmurraya</taxon>
    </lineage>
</organism>
<evidence type="ECO:0000313" key="2">
    <source>
        <dbReference type="Proteomes" id="UP000682111"/>
    </source>
</evidence>
<sequence length="100" mass="11765">MGYLSQVRAGGKQYIYLTEYCGNQEFNTKKETHVFSFGNSRIALLKMKRWLSRFETEFPPELIERGYTKKDLKSWIKTLESGITKTGKKFNVEIKKRAVF</sequence>
<accession>A0A920BU98</accession>
<comment type="caution">
    <text evidence="1">The sequence shown here is derived from an EMBL/GenBank/DDBJ whole genome shotgun (WGS) entry which is preliminary data.</text>
</comment>
<proteinExistence type="predicted"/>
<name>A0A920BU98_9BACI</name>